<keyword evidence="3" id="KW-1185">Reference proteome</keyword>
<dbReference type="NCBIfam" id="TIGR04131">
    <property type="entry name" value="Bac_Flav_CTERM"/>
    <property type="match status" value="1"/>
</dbReference>
<dbReference type="InterPro" id="IPR026341">
    <property type="entry name" value="T9SS_type_B"/>
</dbReference>
<accession>A0A6G6GPU8</accession>
<evidence type="ECO:0000313" key="2">
    <source>
        <dbReference type="EMBL" id="QIE60453.1"/>
    </source>
</evidence>
<proteinExistence type="predicted"/>
<reference evidence="2 3" key="1">
    <citation type="submission" date="2020-02" db="EMBL/GenBank/DDBJ databases">
        <title>Complete genome sequence of Flavobacteriaceae bacterium.</title>
        <authorList>
            <person name="Kim S.-J."/>
            <person name="Kim Y.-S."/>
            <person name="Kim K.-H."/>
        </authorList>
    </citation>
    <scope>NUCLEOTIDE SEQUENCE [LARGE SCALE GENOMIC DNA]</scope>
    <source>
        <strain evidence="2 3">RR4-40</strain>
    </source>
</reference>
<evidence type="ECO:0000313" key="3">
    <source>
        <dbReference type="Proteomes" id="UP000505306"/>
    </source>
</evidence>
<dbReference type="Proteomes" id="UP000505306">
    <property type="component" value="Chromosome"/>
</dbReference>
<evidence type="ECO:0000256" key="1">
    <source>
        <dbReference type="SAM" id="SignalP"/>
    </source>
</evidence>
<feature type="signal peptide" evidence="1">
    <location>
        <begin position="1"/>
        <end position="19"/>
    </location>
</feature>
<dbReference type="RefSeq" id="WP_164680465.1">
    <property type="nucleotide sequence ID" value="NZ_CP049057.1"/>
</dbReference>
<dbReference type="AlphaFoldDB" id="A0A6G6GPU8"/>
<dbReference type="EMBL" id="CP049057">
    <property type="protein sequence ID" value="QIE60453.1"/>
    <property type="molecule type" value="Genomic_DNA"/>
</dbReference>
<name>A0A6G6GPU8_9FLAO</name>
<dbReference type="Pfam" id="PF13585">
    <property type="entry name" value="CHU_C"/>
    <property type="match status" value="1"/>
</dbReference>
<gene>
    <name evidence="2" type="ORF">G5B37_13030</name>
</gene>
<sequence>MKLILALLLIITTTTFLSAQNPNDCEFALVVCGTTNLGLDPSGVGFNEFSLPGNTQPSCYTFDSNTIWLEFNIVSNGDFTFDIISNDGEADFDFAIYGPAVTCTTLGTAIRCSSTNPQEAGVPAETGLNLTETDVTEGPGPDGNGYLKFIEAQAGDTYYLLIDRAVGAGGFVLNYTGSAGLPDGVTANPVGNLSGCDADGNPDGFTEFDLDALIPTITGSQTNTSTTFHLTLNDANIGINPLTSPYTNIANPQTIYARLESTNGCSDITDFTIETGNPVLTNPNDVMLCSYSISEDYNLDIVKPQVISNPEDFIFTYHLSNADAVQNINSVGPVISITEVSQEIFIRVTDPILTNCFSIASFNLQLNVIKEATMPTDFLICDDDFDGVAQFDLTEKDNEIRGALPAAQFQVRYYVSASDREQDINRITGNYSNTSNPQTIYASLVEVSTGCIDFTEFAIVVRPKPLAVFNDEPYYYCLNTTEPVQISVQSGFNYYSWSTGEEGANLNAILISEPGTYTVTVTNEFGCTHSVSTEVLPSDVATIIGVTVVDFNFPNNSITVLVEGPGDYEFAIDEPIIFQDSNVFENPSFGEHIIYVRDKNGCGTVTTEILLLDYPRVLTPNQDGYHDRWQIAGISAYPKAKIYIFDRYGKLLKQLSPNSEGWDGRYQGKELPSSDYWFRILLEDSREIKGHFTLKR</sequence>
<feature type="chain" id="PRO_5026255409" evidence="1">
    <location>
        <begin position="20"/>
        <end position="696"/>
    </location>
</feature>
<keyword evidence="1" id="KW-0732">Signal</keyword>
<protein>
    <submittedName>
        <fullName evidence="2">T9SS type B sorting domain-containing protein</fullName>
    </submittedName>
</protein>
<dbReference type="KEGG" id="mgel:G5B37_13030"/>
<organism evidence="2 3">
    <name type="scientific">Rasiella rasia</name>
    <dbReference type="NCBI Taxonomy" id="2744027"/>
    <lineage>
        <taxon>Bacteria</taxon>
        <taxon>Pseudomonadati</taxon>
        <taxon>Bacteroidota</taxon>
        <taxon>Flavobacteriia</taxon>
        <taxon>Flavobacteriales</taxon>
        <taxon>Flavobacteriaceae</taxon>
        <taxon>Rasiella</taxon>
    </lineage>
</organism>